<sequence>MGKTKKNKYSKNKTTKGVFQLNDFQSGDGMLTSVWGPSLWHSLHTISFNYPNHPSVMDKINYRKFILQLKYVLPCKYCRINFRENLKCLPLKMKHMKSRATFSKYVYDLHELINKMLKKKSNLTYEQVRERYEHFRARCNKGKIIQKTRKKKEKGCVDPLYGTKSKCVIKIVPQNTKCETFQMNSKCKTKRMKK</sequence>
<dbReference type="PANTHER" id="PTHR12645">
    <property type="entry name" value="ALR/ERV"/>
    <property type="match status" value="1"/>
</dbReference>
<evidence type="ECO:0000313" key="8">
    <source>
        <dbReference type="EMBL" id="QHU18061.1"/>
    </source>
</evidence>
<dbReference type="GO" id="GO:0005739">
    <property type="term" value="C:mitochondrion"/>
    <property type="evidence" value="ECO:0007669"/>
    <property type="project" value="TreeGrafter"/>
</dbReference>
<feature type="domain" description="ERV/ALR sulfhydryl oxidase" evidence="7">
    <location>
        <begin position="28"/>
        <end position="132"/>
    </location>
</feature>
<dbReference type="EC" id="1.8.3.2" evidence="2"/>
<dbReference type="InterPro" id="IPR036774">
    <property type="entry name" value="ERV/ALR_sulphydryl_oxid_sf"/>
</dbReference>
<dbReference type="Gene3D" id="1.20.120.310">
    <property type="entry name" value="ERV/ALR sulfhydryl oxidase domain"/>
    <property type="match status" value="1"/>
</dbReference>
<accession>A0A6C0KLL2</accession>
<evidence type="ECO:0000256" key="5">
    <source>
        <dbReference type="ARBA" id="ARBA00023002"/>
    </source>
</evidence>
<dbReference type="Pfam" id="PF04777">
    <property type="entry name" value="Evr1_Alr"/>
    <property type="match status" value="1"/>
</dbReference>
<protein>
    <recommendedName>
        <fullName evidence="2">thiol oxidase</fullName>
        <ecNumber evidence="2">1.8.3.2</ecNumber>
    </recommendedName>
</protein>
<dbReference type="AlphaFoldDB" id="A0A6C0KLL2"/>
<keyword evidence="6" id="KW-1015">Disulfide bond</keyword>
<dbReference type="SUPFAM" id="SSF69000">
    <property type="entry name" value="FAD-dependent thiol oxidase"/>
    <property type="match status" value="1"/>
</dbReference>
<keyword evidence="3" id="KW-0285">Flavoprotein</keyword>
<evidence type="ECO:0000256" key="4">
    <source>
        <dbReference type="ARBA" id="ARBA00022827"/>
    </source>
</evidence>
<dbReference type="GO" id="GO:0016971">
    <property type="term" value="F:flavin-dependent sulfhydryl oxidase activity"/>
    <property type="evidence" value="ECO:0007669"/>
    <property type="project" value="InterPro"/>
</dbReference>
<dbReference type="EMBL" id="MN740923">
    <property type="protein sequence ID" value="QHU18061.1"/>
    <property type="molecule type" value="Genomic_DNA"/>
</dbReference>
<keyword evidence="4" id="KW-0274">FAD</keyword>
<dbReference type="GO" id="GO:0050660">
    <property type="term" value="F:flavin adenine dinucleotide binding"/>
    <property type="evidence" value="ECO:0007669"/>
    <property type="project" value="TreeGrafter"/>
</dbReference>
<name>A0A6C0KLL2_9ZZZZ</name>
<dbReference type="InterPro" id="IPR039799">
    <property type="entry name" value="ALR/ERV"/>
</dbReference>
<evidence type="ECO:0000256" key="1">
    <source>
        <dbReference type="ARBA" id="ARBA00001974"/>
    </source>
</evidence>
<dbReference type="InterPro" id="IPR017905">
    <property type="entry name" value="ERV/ALR_sulphydryl_oxidase"/>
</dbReference>
<evidence type="ECO:0000259" key="7">
    <source>
        <dbReference type="PROSITE" id="PS51324"/>
    </source>
</evidence>
<evidence type="ECO:0000256" key="6">
    <source>
        <dbReference type="ARBA" id="ARBA00023157"/>
    </source>
</evidence>
<evidence type="ECO:0000256" key="3">
    <source>
        <dbReference type="ARBA" id="ARBA00022630"/>
    </source>
</evidence>
<comment type="cofactor">
    <cofactor evidence="1">
        <name>FAD</name>
        <dbReference type="ChEBI" id="CHEBI:57692"/>
    </cofactor>
</comment>
<dbReference type="PROSITE" id="PS51324">
    <property type="entry name" value="ERV_ALR"/>
    <property type="match status" value="1"/>
</dbReference>
<dbReference type="PANTHER" id="PTHR12645:SF0">
    <property type="entry name" value="FAD-LINKED SULFHYDRYL OXIDASE ALR"/>
    <property type="match status" value="1"/>
</dbReference>
<proteinExistence type="predicted"/>
<reference evidence="8" key="1">
    <citation type="journal article" date="2020" name="Nature">
        <title>Giant virus diversity and host interactions through global metagenomics.</title>
        <authorList>
            <person name="Schulz F."/>
            <person name="Roux S."/>
            <person name="Paez-Espino D."/>
            <person name="Jungbluth S."/>
            <person name="Walsh D.A."/>
            <person name="Denef V.J."/>
            <person name="McMahon K.D."/>
            <person name="Konstantinidis K.T."/>
            <person name="Eloe-Fadrosh E.A."/>
            <person name="Kyrpides N.C."/>
            <person name="Woyke T."/>
        </authorList>
    </citation>
    <scope>NUCLEOTIDE SEQUENCE</scope>
    <source>
        <strain evidence="8">GVMAG-S-3300012919-55</strain>
    </source>
</reference>
<evidence type="ECO:0000256" key="2">
    <source>
        <dbReference type="ARBA" id="ARBA00012512"/>
    </source>
</evidence>
<organism evidence="8">
    <name type="scientific">viral metagenome</name>
    <dbReference type="NCBI Taxonomy" id="1070528"/>
    <lineage>
        <taxon>unclassified sequences</taxon>
        <taxon>metagenomes</taxon>
        <taxon>organismal metagenomes</taxon>
    </lineage>
</organism>
<keyword evidence="5" id="KW-0560">Oxidoreductase</keyword>